<accession>A0A540M3E6</accession>
<dbReference type="PROSITE" id="PS50082">
    <property type="entry name" value="WD_REPEATS_2"/>
    <property type="match status" value="2"/>
</dbReference>
<protein>
    <recommendedName>
        <fullName evidence="5">F-box domain-containing protein</fullName>
    </recommendedName>
</protein>
<feature type="region of interest" description="Disordered" evidence="4">
    <location>
        <begin position="1"/>
        <end position="23"/>
    </location>
</feature>
<organism evidence="6 7">
    <name type="scientific">Malus baccata</name>
    <name type="common">Siberian crab apple</name>
    <name type="synonym">Pyrus baccata</name>
    <dbReference type="NCBI Taxonomy" id="106549"/>
    <lineage>
        <taxon>Eukaryota</taxon>
        <taxon>Viridiplantae</taxon>
        <taxon>Streptophyta</taxon>
        <taxon>Embryophyta</taxon>
        <taxon>Tracheophyta</taxon>
        <taxon>Spermatophyta</taxon>
        <taxon>Magnoliopsida</taxon>
        <taxon>eudicotyledons</taxon>
        <taxon>Gunneridae</taxon>
        <taxon>Pentapetalae</taxon>
        <taxon>rosids</taxon>
        <taxon>fabids</taxon>
        <taxon>Rosales</taxon>
        <taxon>Rosaceae</taxon>
        <taxon>Amygdaloideae</taxon>
        <taxon>Maleae</taxon>
        <taxon>Malus</taxon>
    </lineage>
</organism>
<dbReference type="InterPro" id="IPR001810">
    <property type="entry name" value="F-box_dom"/>
</dbReference>
<feature type="compositionally biased region" description="Pro residues" evidence="4">
    <location>
        <begin position="1"/>
        <end position="11"/>
    </location>
</feature>
<dbReference type="SMART" id="SM00320">
    <property type="entry name" value="WD40"/>
    <property type="match status" value="4"/>
</dbReference>
<evidence type="ECO:0000256" key="1">
    <source>
        <dbReference type="ARBA" id="ARBA00022574"/>
    </source>
</evidence>
<evidence type="ECO:0000256" key="4">
    <source>
        <dbReference type="SAM" id="MobiDB-lite"/>
    </source>
</evidence>
<dbReference type="Pfam" id="PF12937">
    <property type="entry name" value="F-box-like"/>
    <property type="match status" value="1"/>
</dbReference>
<evidence type="ECO:0000313" key="6">
    <source>
        <dbReference type="EMBL" id="TQD93265.1"/>
    </source>
</evidence>
<dbReference type="InterPro" id="IPR036322">
    <property type="entry name" value="WD40_repeat_dom_sf"/>
</dbReference>
<dbReference type="Gene3D" id="2.130.10.10">
    <property type="entry name" value="YVTN repeat-like/Quinoprotein amine dehydrogenase"/>
    <property type="match status" value="2"/>
</dbReference>
<evidence type="ECO:0000313" key="7">
    <source>
        <dbReference type="Proteomes" id="UP000315295"/>
    </source>
</evidence>
<dbReference type="PANTHER" id="PTHR22847">
    <property type="entry name" value="WD40 REPEAT PROTEIN"/>
    <property type="match status" value="1"/>
</dbReference>
<dbReference type="SUPFAM" id="SSF81383">
    <property type="entry name" value="F-box domain"/>
    <property type="match status" value="1"/>
</dbReference>
<dbReference type="InterPro" id="IPR020472">
    <property type="entry name" value="WD40_PAC1"/>
</dbReference>
<feature type="repeat" description="WD" evidence="3">
    <location>
        <begin position="262"/>
        <end position="304"/>
    </location>
</feature>
<evidence type="ECO:0000256" key="2">
    <source>
        <dbReference type="ARBA" id="ARBA00022737"/>
    </source>
</evidence>
<dbReference type="Pfam" id="PF00400">
    <property type="entry name" value="WD40"/>
    <property type="match status" value="3"/>
</dbReference>
<dbReference type="InterPro" id="IPR015943">
    <property type="entry name" value="WD40/YVTN_repeat-like_dom_sf"/>
</dbReference>
<keyword evidence="1 3" id="KW-0853">WD repeat</keyword>
<reference evidence="6 7" key="1">
    <citation type="journal article" date="2019" name="G3 (Bethesda)">
        <title>Sequencing of a Wild Apple (Malus baccata) Genome Unravels the Differences Between Cultivated and Wild Apple Species Regarding Disease Resistance and Cold Tolerance.</title>
        <authorList>
            <person name="Chen X."/>
        </authorList>
    </citation>
    <scope>NUCLEOTIDE SEQUENCE [LARGE SCALE GENOMIC DNA]</scope>
    <source>
        <strain evidence="7">cv. Shandingzi</strain>
        <tissue evidence="6">Leaves</tissue>
    </source>
</reference>
<keyword evidence="2" id="KW-0677">Repeat</keyword>
<dbReference type="Proteomes" id="UP000315295">
    <property type="component" value="Unassembled WGS sequence"/>
</dbReference>
<dbReference type="PROSITE" id="PS50294">
    <property type="entry name" value="WD_REPEATS_REGION"/>
    <property type="match status" value="2"/>
</dbReference>
<dbReference type="STRING" id="106549.A0A540M3E6"/>
<dbReference type="PRINTS" id="PR00320">
    <property type="entry name" value="GPROTEINBRPT"/>
</dbReference>
<dbReference type="InterPro" id="IPR001680">
    <property type="entry name" value="WD40_rpt"/>
</dbReference>
<gene>
    <name evidence="6" type="ORF">C1H46_021170</name>
</gene>
<dbReference type="AlphaFoldDB" id="A0A540M3E6"/>
<evidence type="ECO:0000256" key="3">
    <source>
        <dbReference type="PROSITE-ProRule" id="PRU00221"/>
    </source>
</evidence>
<sequence length="512" mass="56468">MEAPLSSPPPRMNRNQRSPSPPATTIADLNVDSLAQCASYLSLQDLSNFAMTCNYLKKVAYSDSIWQRFYRERWPRKPPSSASQTTGVREAYLSMLKDSLQFKFSDPIVVDFYTAANSNRLDHILLDKNDIIFSQGSLIRVLTIDRWLNGTDSPLTLIDHNARITCMRLFPLNETSLYRSETQKEENALVTSSADHSIRLWWKGACRRCFRGHSGPVSALSDKLLGDGAGKVLASGGEDGTVRLWSLSSSGRRGQHALKATFYGHEKAIRLMSVAGHNTSHLVTVSRDSKVRVWDTNASSFARSSCCVGMTSTLGAPIDMKCHEHLVYVAAGSSVTAIDLRTMQKIVIAAVDAELYSFQATPSKSLFCIGSHGRAMLYDIRMNYGTRKSEPIAELEAGHKGPVHYLHMDPYKIVTGSPKDMHVNIWEADTGALTNSLSCGPAGETDRSSLFSALAVNGSRIVTGIVDVLDDVGCLRFRDFTNASCPVVNRDKDHVAKFWNQESYSDTDSSDD</sequence>
<keyword evidence="7" id="KW-1185">Reference proteome</keyword>
<dbReference type="PANTHER" id="PTHR22847:SF746">
    <property type="entry name" value="OS01G0185400 PROTEIN"/>
    <property type="match status" value="1"/>
</dbReference>
<feature type="repeat" description="WD" evidence="3">
    <location>
        <begin position="210"/>
        <end position="255"/>
    </location>
</feature>
<feature type="domain" description="F-box" evidence="5">
    <location>
        <begin position="38"/>
        <end position="71"/>
    </location>
</feature>
<dbReference type="SUPFAM" id="SSF50978">
    <property type="entry name" value="WD40 repeat-like"/>
    <property type="match status" value="1"/>
</dbReference>
<evidence type="ECO:0000259" key="5">
    <source>
        <dbReference type="Pfam" id="PF12937"/>
    </source>
</evidence>
<dbReference type="EMBL" id="VIEB01000373">
    <property type="protein sequence ID" value="TQD93265.1"/>
    <property type="molecule type" value="Genomic_DNA"/>
</dbReference>
<dbReference type="Gene3D" id="1.20.1280.50">
    <property type="match status" value="1"/>
</dbReference>
<proteinExistence type="predicted"/>
<dbReference type="InterPro" id="IPR036047">
    <property type="entry name" value="F-box-like_dom_sf"/>
</dbReference>
<comment type="caution">
    <text evidence="6">The sequence shown here is derived from an EMBL/GenBank/DDBJ whole genome shotgun (WGS) entry which is preliminary data.</text>
</comment>
<name>A0A540M3E6_MALBA</name>